<proteinExistence type="predicted"/>
<reference evidence="1 2" key="1">
    <citation type="submission" date="2019-03" db="EMBL/GenBank/DDBJ databases">
        <title>Genomic Encyclopedia of Type Strains, Phase IV (KMG-IV): sequencing the most valuable type-strain genomes for metagenomic binning, comparative biology and taxonomic classification.</title>
        <authorList>
            <person name="Goeker M."/>
        </authorList>
    </citation>
    <scope>NUCLEOTIDE SEQUENCE [LARGE SCALE GENOMIC DNA]</scope>
    <source>
        <strain evidence="1 2">DSM 100059</strain>
    </source>
</reference>
<evidence type="ECO:0000313" key="2">
    <source>
        <dbReference type="Proteomes" id="UP000294498"/>
    </source>
</evidence>
<evidence type="ECO:0000313" key="1">
    <source>
        <dbReference type="EMBL" id="TDX00736.1"/>
    </source>
</evidence>
<dbReference type="RefSeq" id="WP_133992670.1">
    <property type="nucleotide sequence ID" value="NZ_SODV01000001.1"/>
</dbReference>
<keyword evidence="2" id="KW-1185">Reference proteome</keyword>
<gene>
    <name evidence="1" type="ORF">EDB95_1763</name>
</gene>
<dbReference type="EMBL" id="SODV01000001">
    <property type="protein sequence ID" value="TDX00736.1"/>
    <property type="molecule type" value="Genomic_DNA"/>
</dbReference>
<organism evidence="1 2">
    <name type="scientific">Dinghuibacter silviterrae</name>
    <dbReference type="NCBI Taxonomy" id="1539049"/>
    <lineage>
        <taxon>Bacteria</taxon>
        <taxon>Pseudomonadati</taxon>
        <taxon>Bacteroidota</taxon>
        <taxon>Chitinophagia</taxon>
        <taxon>Chitinophagales</taxon>
        <taxon>Chitinophagaceae</taxon>
        <taxon>Dinghuibacter</taxon>
    </lineage>
</organism>
<dbReference type="AlphaFoldDB" id="A0A4R8DSA4"/>
<sequence length="249" mass="29249">MDLKKYYELARRIQEQGGPGKAPALIAQAEDLEDNILAQYGLPPSRRFVRILHSMHRHKKLSEQMLDKVRERLKEAAEDYLLSSPLPDEQVLSEAKRRHLSALDVLPELGMPTQEYLVFVYNHFCTRRGVHVPQVIQEFRLLKEHRILQDIAELKEAGGRRNNPLYRQLKAHGLQFLDAFLKKQKETDPTNRQEMERQLKQLMNMAASSYLQYLQLRSHGMKDAQARRHVGLEDEVFYRIALYTFMLQK</sequence>
<dbReference type="Proteomes" id="UP000294498">
    <property type="component" value="Unassembled WGS sequence"/>
</dbReference>
<dbReference type="OrthoDB" id="619218at2"/>
<comment type="caution">
    <text evidence="1">The sequence shown here is derived from an EMBL/GenBank/DDBJ whole genome shotgun (WGS) entry which is preliminary data.</text>
</comment>
<name>A0A4R8DSA4_9BACT</name>
<accession>A0A4R8DSA4</accession>
<protein>
    <submittedName>
        <fullName evidence="1">Uncharacterized protein</fullName>
    </submittedName>
</protein>